<organism evidence="1 2">
    <name type="scientific">Araneus ventricosus</name>
    <name type="common">Orbweaver spider</name>
    <name type="synonym">Epeira ventricosa</name>
    <dbReference type="NCBI Taxonomy" id="182803"/>
    <lineage>
        <taxon>Eukaryota</taxon>
        <taxon>Metazoa</taxon>
        <taxon>Ecdysozoa</taxon>
        <taxon>Arthropoda</taxon>
        <taxon>Chelicerata</taxon>
        <taxon>Arachnida</taxon>
        <taxon>Araneae</taxon>
        <taxon>Araneomorphae</taxon>
        <taxon>Entelegynae</taxon>
        <taxon>Araneoidea</taxon>
        <taxon>Araneidae</taxon>
        <taxon>Araneus</taxon>
    </lineage>
</organism>
<proteinExistence type="predicted"/>
<evidence type="ECO:0000313" key="2">
    <source>
        <dbReference type="Proteomes" id="UP000499080"/>
    </source>
</evidence>
<reference evidence="1 2" key="1">
    <citation type="journal article" date="2019" name="Sci. Rep.">
        <title>Orb-weaving spider Araneus ventricosus genome elucidates the spidroin gene catalogue.</title>
        <authorList>
            <person name="Kono N."/>
            <person name="Nakamura H."/>
            <person name="Ohtoshi R."/>
            <person name="Moran D.A.P."/>
            <person name="Shinohara A."/>
            <person name="Yoshida Y."/>
            <person name="Fujiwara M."/>
            <person name="Mori M."/>
            <person name="Tomita M."/>
            <person name="Arakawa K."/>
        </authorList>
    </citation>
    <scope>NUCLEOTIDE SEQUENCE [LARGE SCALE GENOMIC DNA]</scope>
</reference>
<name>A0A4Y2QM93_ARAVE</name>
<dbReference type="EMBL" id="BGPR01014260">
    <property type="protein sequence ID" value="GBN64447.1"/>
    <property type="molecule type" value="Genomic_DNA"/>
</dbReference>
<protein>
    <submittedName>
        <fullName evidence="1">Uncharacterized protein</fullName>
    </submittedName>
</protein>
<evidence type="ECO:0000313" key="1">
    <source>
        <dbReference type="EMBL" id="GBN64447.1"/>
    </source>
</evidence>
<comment type="caution">
    <text evidence="1">The sequence shown here is derived from an EMBL/GenBank/DDBJ whole genome shotgun (WGS) entry which is preliminary data.</text>
</comment>
<dbReference type="AlphaFoldDB" id="A0A4Y2QM93"/>
<gene>
    <name evidence="1" type="ORF">AVEN_154380_1</name>
</gene>
<dbReference type="Proteomes" id="UP000499080">
    <property type="component" value="Unassembled WGS sequence"/>
</dbReference>
<keyword evidence="2" id="KW-1185">Reference proteome</keyword>
<accession>A0A4Y2QM93</accession>
<sequence length="149" mass="17286">MYNKEQKILELKSRNHLTTGEARRIFSRTTNTNYASAVKSNIADNDFESTVNQKIESIVKSFVDKMEHQTLAFQEQMQQQTLAFQEKMEQQTLALMSVFEKTVETLLQNFFKMMNQTETKSPSRKKSAVKNFVNFSSIPMHLDAEGHHT</sequence>